<evidence type="ECO:0000313" key="2">
    <source>
        <dbReference type="Proteomes" id="UP001320831"/>
    </source>
</evidence>
<gene>
    <name evidence="1" type="ORF">N5A92_10595</name>
</gene>
<evidence type="ECO:0000313" key="1">
    <source>
        <dbReference type="EMBL" id="MCT7375478.1"/>
    </source>
</evidence>
<protein>
    <submittedName>
        <fullName evidence="1">Uncharacterized protein</fullName>
    </submittedName>
</protein>
<dbReference type="Proteomes" id="UP001320831">
    <property type="component" value="Unassembled WGS sequence"/>
</dbReference>
<reference evidence="1 2" key="1">
    <citation type="submission" date="2022-09" db="EMBL/GenBank/DDBJ databases">
        <title>Chelativorans salina sp. nov., a novel slightly halophilic bacterium isolated from a saline lake sediment enrichment.</title>
        <authorList>
            <person name="Gao L."/>
            <person name="Fang B.-Z."/>
            <person name="Li W.-J."/>
        </authorList>
    </citation>
    <scope>NUCLEOTIDE SEQUENCE [LARGE SCALE GENOMIC DNA]</scope>
    <source>
        <strain evidence="1 2">EGI FJ00035</strain>
    </source>
</reference>
<name>A0ABT2LP91_9HYPH</name>
<accession>A0ABT2LP91</accession>
<dbReference type="EMBL" id="JAOCZP010000003">
    <property type="protein sequence ID" value="MCT7375478.1"/>
    <property type="molecule type" value="Genomic_DNA"/>
</dbReference>
<sequence length="445" mass="49554">MEAVGEGAKASLVMAAVLVTAHAVLAYWVPSRTRTRARSSVAGLQVLVNFAAVETREYNQEPAREALSSLFHIIYSGTHSPLEVRRAAVINLLQEKEDRCRDLGFEALAAALKADHFTTHFGSDFGSRSRDYGWRPKTAEEVRSWFVSWFDLCREIDSAKGDDANRIRIIIADAFRGLWGVREIRSNLVALSEDLIAEQSWPEGWLAIKRVLRWDISKDDVSALKLATCLEKQLRPIDLVTEVKARIFAKGIAAFDVADEDDEESASSAHEKASRYAEKLGEKVANDTDALGQVENYLISREYSQTAYAFGRGLGKSYPNVAALLSRIRDLIAQSASDKISLIPVRGLISGWSSVDPEAAEEFFENAISDEVWSAWFVELQVQQDMNDTAFERLMCAIRDGRTPLWQFRYLAGGRATDPFSPDQIGALVSELNKLDRMAALSPLI</sequence>
<proteinExistence type="predicted"/>
<dbReference type="RefSeq" id="WP_260902515.1">
    <property type="nucleotide sequence ID" value="NZ_JAOCZP010000003.1"/>
</dbReference>
<keyword evidence="2" id="KW-1185">Reference proteome</keyword>
<comment type="caution">
    <text evidence="1">The sequence shown here is derived from an EMBL/GenBank/DDBJ whole genome shotgun (WGS) entry which is preliminary data.</text>
</comment>
<organism evidence="1 2">
    <name type="scientific">Chelativorans salis</name>
    <dbReference type="NCBI Taxonomy" id="2978478"/>
    <lineage>
        <taxon>Bacteria</taxon>
        <taxon>Pseudomonadati</taxon>
        <taxon>Pseudomonadota</taxon>
        <taxon>Alphaproteobacteria</taxon>
        <taxon>Hyphomicrobiales</taxon>
        <taxon>Phyllobacteriaceae</taxon>
        <taxon>Chelativorans</taxon>
    </lineage>
</organism>